<reference evidence="4" key="1">
    <citation type="submission" date="2017-02" db="UniProtKB">
        <authorList>
            <consortium name="WormBaseParasite"/>
        </authorList>
    </citation>
    <scope>IDENTIFICATION</scope>
</reference>
<name>A0A0N4TRB0_BRUPA</name>
<dbReference type="AlphaFoldDB" id="A0A0N4TRB0"/>
<evidence type="ECO:0000313" key="2">
    <source>
        <dbReference type="EMBL" id="VDN92322.1"/>
    </source>
</evidence>
<protein>
    <submittedName>
        <fullName evidence="4">Ovule protein</fullName>
    </submittedName>
</protein>
<dbReference type="STRING" id="6280.A0A0N4TRB0"/>
<dbReference type="WBParaSite" id="BPAG_0001117401-mRNA-1">
    <property type="protein sequence ID" value="BPAG_0001117401-mRNA-1"/>
    <property type="gene ID" value="BPAG_0001117401"/>
</dbReference>
<gene>
    <name evidence="2" type="ORF">BPAG_LOCUS11136</name>
</gene>
<dbReference type="Proteomes" id="UP000278627">
    <property type="component" value="Unassembled WGS sequence"/>
</dbReference>
<dbReference type="EMBL" id="UZAD01013215">
    <property type="protein sequence ID" value="VDN92322.1"/>
    <property type="molecule type" value="Genomic_DNA"/>
</dbReference>
<keyword evidence="3" id="KW-1185">Reference proteome</keyword>
<reference evidence="2 3" key="2">
    <citation type="submission" date="2018-11" db="EMBL/GenBank/DDBJ databases">
        <authorList>
            <consortium name="Pathogen Informatics"/>
        </authorList>
    </citation>
    <scope>NUCLEOTIDE SEQUENCE [LARGE SCALE GENOMIC DNA]</scope>
</reference>
<sequence length="65" mass="6953">SRYFNPLIETTSSKPRAHTAPLLPPVLASASFGFIPSMPDDNEASTESPFSVDTTPLSKEAETAE</sequence>
<organism evidence="4">
    <name type="scientific">Brugia pahangi</name>
    <name type="common">Filarial nematode worm</name>
    <dbReference type="NCBI Taxonomy" id="6280"/>
    <lineage>
        <taxon>Eukaryota</taxon>
        <taxon>Metazoa</taxon>
        <taxon>Ecdysozoa</taxon>
        <taxon>Nematoda</taxon>
        <taxon>Chromadorea</taxon>
        <taxon>Rhabditida</taxon>
        <taxon>Spirurina</taxon>
        <taxon>Spiruromorpha</taxon>
        <taxon>Filarioidea</taxon>
        <taxon>Onchocercidae</taxon>
        <taxon>Brugia</taxon>
    </lineage>
</organism>
<evidence type="ECO:0000313" key="4">
    <source>
        <dbReference type="WBParaSite" id="BPAG_0001117401-mRNA-1"/>
    </source>
</evidence>
<proteinExistence type="predicted"/>
<evidence type="ECO:0000313" key="3">
    <source>
        <dbReference type="Proteomes" id="UP000278627"/>
    </source>
</evidence>
<feature type="compositionally biased region" description="Polar residues" evidence="1">
    <location>
        <begin position="45"/>
        <end position="57"/>
    </location>
</feature>
<evidence type="ECO:0000256" key="1">
    <source>
        <dbReference type="SAM" id="MobiDB-lite"/>
    </source>
</evidence>
<feature type="region of interest" description="Disordered" evidence="1">
    <location>
        <begin position="33"/>
        <end position="65"/>
    </location>
</feature>
<accession>A0A0N4TRB0</accession>